<feature type="compositionally biased region" description="Basic and acidic residues" evidence="1">
    <location>
        <begin position="51"/>
        <end position="73"/>
    </location>
</feature>
<feature type="compositionally biased region" description="Polar residues" evidence="1">
    <location>
        <begin position="74"/>
        <end position="88"/>
    </location>
</feature>
<reference evidence="3" key="1">
    <citation type="journal article" date="2019" name="Nat. Commun.">
        <title>Expansion of phycobilisome linker gene families in mesophilic red algae.</title>
        <authorList>
            <person name="Lee J."/>
            <person name="Kim D."/>
            <person name="Bhattacharya D."/>
            <person name="Yoon H.S."/>
        </authorList>
    </citation>
    <scope>NUCLEOTIDE SEQUENCE [LARGE SCALE GENOMIC DNA]</scope>
    <source>
        <strain evidence="3">CCMP 1328</strain>
    </source>
</reference>
<gene>
    <name evidence="2" type="ORF">FVE85_0572</name>
</gene>
<dbReference type="Proteomes" id="UP000324585">
    <property type="component" value="Unassembled WGS sequence"/>
</dbReference>
<feature type="region of interest" description="Disordered" evidence="1">
    <location>
        <begin position="1"/>
        <end position="89"/>
    </location>
</feature>
<proteinExistence type="predicted"/>
<accession>A0A5J4Z1T1</accession>
<keyword evidence="3" id="KW-1185">Reference proteome</keyword>
<dbReference type="SUPFAM" id="SSF56784">
    <property type="entry name" value="HAD-like"/>
    <property type="match status" value="1"/>
</dbReference>
<evidence type="ECO:0000256" key="1">
    <source>
        <dbReference type="SAM" id="MobiDB-lite"/>
    </source>
</evidence>
<evidence type="ECO:0000313" key="2">
    <source>
        <dbReference type="EMBL" id="KAA8496843.1"/>
    </source>
</evidence>
<sequence>MMQDDVKRPSAKGVMKLRRQRRGQGHVVNKRGTGDEDGHAQKAKQQPNSSRRSDQVVEKPRKRPKSQEERGDKQNQLSPSRAGSQIYTNDDDFVKEMSLLYGIAERHIDDLDKGESDDEFFKSLGIGVHADDVDDYLDESAFDADLGGTKNSSSAVKNVRTSVKVEPCEETRPIPAVTPDGNLEKKAARKSSRKELVGVNTFLQNDKAHLNGFDTLSTRKSSGLSSTNRRVALFPLQVIIPTFRSLEHQCWLRAWNQCNVQAQEKGHERLRLKAARSIMFEDVARVEAMDEGAAVQHVFGQVLDPARAREFRALRREYLKEALMEMAELRTLTMGVGIPDLLEKLRRAGYVCWILAPSYHIVELLLVLKCLKLEESFEGNVTLDDLCPNMDQVLETAVRKAGTSTTNVVVMSDHPAVLDCARVVGCRSVGLVTLYPAYELVSADVTCADVAQLDLTKLL</sequence>
<feature type="compositionally biased region" description="Basic residues" evidence="1">
    <location>
        <begin position="15"/>
        <end position="24"/>
    </location>
</feature>
<comment type="caution">
    <text evidence="2">The sequence shown here is derived from an EMBL/GenBank/DDBJ whole genome shotgun (WGS) entry which is preliminary data.</text>
</comment>
<dbReference type="Gene3D" id="3.40.50.1000">
    <property type="entry name" value="HAD superfamily/HAD-like"/>
    <property type="match status" value="1"/>
</dbReference>
<dbReference type="EMBL" id="VRMN01000002">
    <property type="protein sequence ID" value="KAA8496843.1"/>
    <property type="molecule type" value="Genomic_DNA"/>
</dbReference>
<organism evidence="2 3">
    <name type="scientific">Porphyridium purpureum</name>
    <name type="common">Red alga</name>
    <name type="synonym">Porphyridium cruentum</name>
    <dbReference type="NCBI Taxonomy" id="35688"/>
    <lineage>
        <taxon>Eukaryota</taxon>
        <taxon>Rhodophyta</taxon>
        <taxon>Bangiophyceae</taxon>
        <taxon>Porphyridiales</taxon>
        <taxon>Porphyridiaceae</taxon>
        <taxon>Porphyridium</taxon>
    </lineage>
</organism>
<evidence type="ECO:0000313" key="3">
    <source>
        <dbReference type="Proteomes" id="UP000324585"/>
    </source>
</evidence>
<protein>
    <submittedName>
        <fullName evidence="2">Uncharacterized protein</fullName>
    </submittedName>
</protein>
<dbReference type="InterPro" id="IPR036412">
    <property type="entry name" value="HAD-like_sf"/>
</dbReference>
<dbReference type="AlphaFoldDB" id="A0A5J4Z1T1"/>
<name>A0A5J4Z1T1_PORPP</name>
<dbReference type="InterPro" id="IPR023214">
    <property type="entry name" value="HAD_sf"/>
</dbReference>